<dbReference type="Proteomes" id="UP001055439">
    <property type="component" value="Chromosome 6"/>
</dbReference>
<feature type="compositionally biased region" description="Gly residues" evidence="1">
    <location>
        <begin position="36"/>
        <end position="49"/>
    </location>
</feature>
<feature type="compositionally biased region" description="Basic and acidic residues" evidence="1">
    <location>
        <begin position="18"/>
        <end position="31"/>
    </location>
</feature>
<protein>
    <submittedName>
        <fullName evidence="2">Uncharacterized protein</fullName>
    </submittedName>
</protein>
<sequence>MIAAIQDPHGKRHQIVIRSEHGSQSGREEKGLSGAIAGGAKGAGGGAAEGFGEVPPARPSAITTMTNLTTVGFNPPPPPLPPTSPPAICPHGSRGTQAGGSEKRGGGRRMRPPPPMGCDAAASSASDDGEGASAPSFFYIGCEVPLVGGDEATAAGGASGATQTREPTPARASSLPFALPSKKHPKPSKTVKRMRGREMTITKPISDLMPKPALVRPRKFRVESQRRRQANKKDVRRGPEVGTKQTHPTNRGGSDFITKANTTELVAGRWMGHGGRGGFVDLATATDVGS</sequence>
<dbReference type="AlphaFoldDB" id="A0A9E7G4C0"/>
<feature type="compositionally biased region" description="Basic residues" evidence="1">
    <location>
        <begin position="181"/>
        <end position="195"/>
    </location>
</feature>
<evidence type="ECO:0000313" key="2">
    <source>
        <dbReference type="EMBL" id="URE08626.1"/>
    </source>
</evidence>
<dbReference type="EMBL" id="CP097508">
    <property type="protein sequence ID" value="URE08626.1"/>
    <property type="molecule type" value="Genomic_DNA"/>
</dbReference>
<organism evidence="2 3">
    <name type="scientific">Musa troglodytarum</name>
    <name type="common">fe'i banana</name>
    <dbReference type="NCBI Taxonomy" id="320322"/>
    <lineage>
        <taxon>Eukaryota</taxon>
        <taxon>Viridiplantae</taxon>
        <taxon>Streptophyta</taxon>
        <taxon>Embryophyta</taxon>
        <taxon>Tracheophyta</taxon>
        <taxon>Spermatophyta</taxon>
        <taxon>Magnoliopsida</taxon>
        <taxon>Liliopsida</taxon>
        <taxon>Zingiberales</taxon>
        <taxon>Musaceae</taxon>
        <taxon>Musa</taxon>
    </lineage>
</organism>
<feature type="region of interest" description="Disordered" evidence="1">
    <location>
        <begin position="1"/>
        <end position="134"/>
    </location>
</feature>
<reference evidence="2" key="1">
    <citation type="submission" date="2022-05" db="EMBL/GenBank/DDBJ databases">
        <title>The Musa troglodytarum L. genome provides insights into the mechanism of non-climacteric behaviour and enrichment of carotenoids.</title>
        <authorList>
            <person name="Wang J."/>
        </authorList>
    </citation>
    <scope>NUCLEOTIDE SEQUENCE</scope>
    <source>
        <tissue evidence="2">Leaf</tissue>
    </source>
</reference>
<feature type="region of interest" description="Disordered" evidence="1">
    <location>
        <begin position="149"/>
        <end position="259"/>
    </location>
</feature>
<proteinExistence type="predicted"/>
<feature type="compositionally biased region" description="Polar residues" evidence="1">
    <location>
        <begin position="61"/>
        <end position="72"/>
    </location>
</feature>
<feature type="compositionally biased region" description="Basic and acidic residues" evidence="1">
    <location>
        <begin position="220"/>
        <end position="239"/>
    </location>
</feature>
<name>A0A9E7G4C0_9LILI</name>
<gene>
    <name evidence="2" type="ORF">MUK42_22946</name>
</gene>
<feature type="compositionally biased region" description="Low complexity" evidence="1">
    <location>
        <begin position="117"/>
        <end position="134"/>
    </location>
</feature>
<feature type="compositionally biased region" description="Polar residues" evidence="1">
    <location>
        <begin position="243"/>
        <end position="252"/>
    </location>
</feature>
<keyword evidence="3" id="KW-1185">Reference proteome</keyword>
<feature type="compositionally biased region" description="Pro residues" evidence="1">
    <location>
        <begin position="74"/>
        <end position="88"/>
    </location>
</feature>
<evidence type="ECO:0000313" key="3">
    <source>
        <dbReference type="Proteomes" id="UP001055439"/>
    </source>
</evidence>
<evidence type="ECO:0000256" key="1">
    <source>
        <dbReference type="SAM" id="MobiDB-lite"/>
    </source>
</evidence>
<accession>A0A9E7G4C0</accession>